<dbReference type="GO" id="GO:0020037">
    <property type="term" value="F:heme binding"/>
    <property type="evidence" value="ECO:0007669"/>
    <property type="project" value="InterPro"/>
</dbReference>
<dbReference type="Gene3D" id="1.10.760.10">
    <property type="entry name" value="Cytochrome c-like domain"/>
    <property type="match status" value="1"/>
</dbReference>
<organism evidence="7 8">
    <name type="scientific">Xaviernesmea oryzae</name>
    <dbReference type="NCBI Taxonomy" id="464029"/>
    <lineage>
        <taxon>Bacteria</taxon>
        <taxon>Pseudomonadati</taxon>
        <taxon>Pseudomonadota</taxon>
        <taxon>Alphaproteobacteria</taxon>
        <taxon>Hyphomicrobiales</taxon>
        <taxon>Rhizobiaceae</taxon>
        <taxon>Rhizobium/Agrobacterium group</taxon>
        <taxon>Xaviernesmea</taxon>
    </lineage>
</organism>
<dbReference type="PROSITE" id="PS51007">
    <property type="entry name" value="CYTC"/>
    <property type="match status" value="1"/>
</dbReference>
<dbReference type="RefSeq" id="WP_075629840.1">
    <property type="nucleotide sequence ID" value="NZ_FOAM01000007.1"/>
</dbReference>
<evidence type="ECO:0000313" key="8">
    <source>
        <dbReference type="Proteomes" id="UP000186364"/>
    </source>
</evidence>
<evidence type="ECO:0000256" key="3">
    <source>
        <dbReference type="ARBA" id="ARBA00023004"/>
    </source>
</evidence>
<keyword evidence="2 4" id="KW-0479">Metal-binding</keyword>
<evidence type="ECO:0000256" key="4">
    <source>
        <dbReference type="PROSITE-ProRule" id="PRU00433"/>
    </source>
</evidence>
<comment type="caution">
    <text evidence="7">The sequence shown here is derived from an EMBL/GenBank/DDBJ whole genome shotgun (WGS) entry which is preliminary data.</text>
</comment>
<keyword evidence="5" id="KW-1133">Transmembrane helix</keyword>
<reference evidence="7 8" key="1">
    <citation type="submission" date="2016-09" db="EMBL/GenBank/DDBJ databases">
        <title>Rhizobium sp. nov., a novel species isolated from the rice rhizosphere.</title>
        <authorList>
            <person name="Zhao J."/>
            <person name="Zhang X."/>
        </authorList>
    </citation>
    <scope>NUCLEOTIDE SEQUENCE [LARGE SCALE GENOMIC DNA]</scope>
    <source>
        <strain evidence="7 8">1.7048</strain>
    </source>
</reference>
<dbReference type="GO" id="GO:0009055">
    <property type="term" value="F:electron transfer activity"/>
    <property type="evidence" value="ECO:0007669"/>
    <property type="project" value="InterPro"/>
</dbReference>
<dbReference type="EMBL" id="MKIP01000059">
    <property type="protein sequence ID" value="OLP57933.1"/>
    <property type="molecule type" value="Genomic_DNA"/>
</dbReference>
<dbReference type="SUPFAM" id="SSF46626">
    <property type="entry name" value="Cytochrome c"/>
    <property type="match status" value="1"/>
</dbReference>
<protein>
    <submittedName>
        <fullName evidence="7">Cytochrome C</fullName>
    </submittedName>
</protein>
<proteinExistence type="predicted"/>
<dbReference type="AlphaFoldDB" id="A0A1Q9AR74"/>
<evidence type="ECO:0000256" key="2">
    <source>
        <dbReference type="ARBA" id="ARBA00022723"/>
    </source>
</evidence>
<dbReference type="OrthoDB" id="9794982at2"/>
<evidence type="ECO:0000259" key="6">
    <source>
        <dbReference type="PROSITE" id="PS51007"/>
    </source>
</evidence>
<keyword evidence="5" id="KW-0472">Membrane</keyword>
<dbReference type="Pfam" id="PF00034">
    <property type="entry name" value="Cytochrom_C"/>
    <property type="match status" value="1"/>
</dbReference>
<feature type="transmembrane region" description="Helical" evidence="5">
    <location>
        <begin position="6"/>
        <end position="27"/>
    </location>
</feature>
<feature type="domain" description="Cytochrome c" evidence="6">
    <location>
        <begin position="46"/>
        <end position="136"/>
    </location>
</feature>
<accession>A0A1Q9AR74</accession>
<evidence type="ECO:0000256" key="5">
    <source>
        <dbReference type="SAM" id="Phobius"/>
    </source>
</evidence>
<dbReference type="Proteomes" id="UP000186364">
    <property type="component" value="Unassembled WGS sequence"/>
</dbReference>
<gene>
    <name evidence="7" type="ORF">BJF93_13935</name>
</gene>
<sequence length="136" mass="13954">MERGSVWPRVGIILIVTVAALATGILVSTGQALLRQGAVAAAMTGGDPTRAPALFRRYGCGGCHTIPGIAGADGKVGGRLDGLSQQVYIAGVVPNSADALIAWIVTPQRFSPHSAMPATGVSEDEARDLAAYLYAH</sequence>
<keyword evidence="8" id="KW-1185">Reference proteome</keyword>
<keyword evidence="1 4" id="KW-0349">Heme</keyword>
<evidence type="ECO:0000256" key="1">
    <source>
        <dbReference type="ARBA" id="ARBA00022617"/>
    </source>
</evidence>
<keyword evidence="3 4" id="KW-0408">Iron</keyword>
<keyword evidence="5" id="KW-0812">Transmembrane</keyword>
<evidence type="ECO:0000313" key="7">
    <source>
        <dbReference type="EMBL" id="OLP57933.1"/>
    </source>
</evidence>
<name>A0A1Q9AR74_9HYPH</name>
<dbReference type="GO" id="GO:0046872">
    <property type="term" value="F:metal ion binding"/>
    <property type="evidence" value="ECO:0007669"/>
    <property type="project" value="UniProtKB-KW"/>
</dbReference>
<dbReference type="InterPro" id="IPR036909">
    <property type="entry name" value="Cyt_c-like_dom_sf"/>
</dbReference>
<dbReference type="InterPro" id="IPR009056">
    <property type="entry name" value="Cyt_c-like_dom"/>
</dbReference>